<keyword evidence="1" id="KW-0472">Membrane</keyword>
<accession>A0A699GP63</accession>
<proteinExistence type="predicted"/>
<reference evidence="2" key="1">
    <citation type="journal article" date="2019" name="Sci. Rep.">
        <title>Draft genome of Tanacetum cinerariifolium, the natural source of mosquito coil.</title>
        <authorList>
            <person name="Yamashiro T."/>
            <person name="Shiraishi A."/>
            <person name="Satake H."/>
            <person name="Nakayama K."/>
        </authorList>
    </citation>
    <scope>NUCLEOTIDE SEQUENCE</scope>
</reference>
<name>A0A699GP63_TANCI</name>
<evidence type="ECO:0000256" key="1">
    <source>
        <dbReference type="SAM" id="Phobius"/>
    </source>
</evidence>
<dbReference type="AlphaFoldDB" id="A0A699GP63"/>
<keyword evidence="1" id="KW-0812">Transmembrane</keyword>
<evidence type="ECO:0000313" key="2">
    <source>
        <dbReference type="EMBL" id="GEU95551.1"/>
    </source>
</evidence>
<evidence type="ECO:0008006" key="3">
    <source>
        <dbReference type="Google" id="ProtNLM"/>
    </source>
</evidence>
<gene>
    <name evidence="2" type="ORF">Tci_067529</name>
</gene>
<dbReference type="EMBL" id="BKCJ010011315">
    <property type="protein sequence ID" value="GEU95551.1"/>
    <property type="molecule type" value="Genomic_DNA"/>
</dbReference>
<organism evidence="2">
    <name type="scientific">Tanacetum cinerariifolium</name>
    <name type="common">Dalmatian daisy</name>
    <name type="synonym">Chrysanthemum cinerariifolium</name>
    <dbReference type="NCBI Taxonomy" id="118510"/>
    <lineage>
        <taxon>Eukaryota</taxon>
        <taxon>Viridiplantae</taxon>
        <taxon>Streptophyta</taxon>
        <taxon>Embryophyta</taxon>
        <taxon>Tracheophyta</taxon>
        <taxon>Spermatophyta</taxon>
        <taxon>Magnoliopsida</taxon>
        <taxon>eudicotyledons</taxon>
        <taxon>Gunneridae</taxon>
        <taxon>Pentapetalae</taxon>
        <taxon>asterids</taxon>
        <taxon>campanulids</taxon>
        <taxon>Asterales</taxon>
        <taxon>Asteraceae</taxon>
        <taxon>Asteroideae</taxon>
        <taxon>Anthemideae</taxon>
        <taxon>Anthemidinae</taxon>
        <taxon>Tanacetum</taxon>
    </lineage>
</organism>
<keyword evidence="1" id="KW-1133">Transmembrane helix</keyword>
<sequence>MKNITATSYPMLDITRGDRVFNVDFIIVTEGIPDNTCDVTFRDNSSPLDVSEDQFEEFSDSNDDSTSIDDDYFSVDNIDYIELSPPDSKLTFRNHTEETNSGSTTTYADYSLPKHDSFLFEIEPDQGELTSVVILAEPRVYVSNVLTTHPTLMMDLDFIPFDNSLPEFEIFYFNIEEKNNGSTTIHADISLLDLECFNFKREPEPDELTSIVDSWIRENVPSATNVNLPPEEDHSPFFTYVVWIFLSFLTYLVVPLNLLSFGNKDTIFEPGIANYHFPSVLLNVSHRCGTFMKFNVYPKLLN</sequence>
<feature type="transmembrane region" description="Helical" evidence="1">
    <location>
        <begin position="237"/>
        <end position="259"/>
    </location>
</feature>
<protein>
    <recommendedName>
        <fullName evidence="3">Reverse transcriptase domain-containing protein</fullName>
    </recommendedName>
</protein>
<comment type="caution">
    <text evidence="2">The sequence shown here is derived from an EMBL/GenBank/DDBJ whole genome shotgun (WGS) entry which is preliminary data.</text>
</comment>